<dbReference type="AlphaFoldDB" id="A0A402A687"/>
<dbReference type="Gene3D" id="3.30.70.1230">
    <property type="entry name" value="Nucleotide cyclase"/>
    <property type="match status" value="1"/>
</dbReference>
<dbReference type="SMART" id="SM00028">
    <property type="entry name" value="TPR"/>
    <property type="match status" value="6"/>
</dbReference>
<dbReference type="SMART" id="SM00044">
    <property type="entry name" value="CYCc"/>
    <property type="match status" value="1"/>
</dbReference>
<feature type="domain" description="Guanylate cyclase" evidence="1">
    <location>
        <begin position="9"/>
        <end position="122"/>
    </location>
</feature>
<dbReference type="PANTHER" id="PTHR47691">
    <property type="entry name" value="REGULATOR-RELATED"/>
    <property type="match status" value="1"/>
</dbReference>
<dbReference type="OrthoDB" id="33864at2"/>
<dbReference type="InterPro" id="IPR019734">
    <property type="entry name" value="TPR_rpt"/>
</dbReference>
<dbReference type="GO" id="GO:0004016">
    <property type="term" value="F:adenylate cyclase activity"/>
    <property type="evidence" value="ECO:0007669"/>
    <property type="project" value="UniProtKB-ARBA"/>
</dbReference>
<dbReference type="Pfam" id="PF00211">
    <property type="entry name" value="Guanylate_cyc"/>
    <property type="match status" value="1"/>
</dbReference>
<dbReference type="InterPro" id="IPR036388">
    <property type="entry name" value="WH-like_DNA-bd_sf"/>
</dbReference>
<dbReference type="PROSITE" id="PS50125">
    <property type="entry name" value="GUANYLATE_CYCLASE_2"/>
    <property type="match status" value="1"/>
</dbReference>
<protein>
    <submittedName>
        <fullName evidence="2">LuxR family transcriptional regulator</fullName>
    </submittedName>
</protein>
<dbReference type="SUPFAM" id="SSF55073">
    <property type="entry name" value="Nucleotide cyclase"/>
    <property type="match status" value="1"/>
</dbReference>
<evidence type="ECO:0000259" key="1">
    <source>
        <dbReference type="PROSITE" id="PS50125"/>
    </source>
</evidence>
<dbReference type="GO" id="GO:0043531">
    <property type="term" value="F:ADP binding"/>
    <property type="evidence" value="ECO:0007669"/>
    <property type="project" value="InterPro"/>
</dbReference>
<dbReference type="GO" id="GO:0009190">
    <property type="term" value="P:cyclic nucleotide biosynthetic process"/>
    <property type="evidence" value="ECO:0007669"/>
    <property type="project" value="InterPro"/>
</dbReference>
<gene>
    <name evidence="2" type="ORF">KTT_45010</name>
</gene>
<dbReference type="Gene3D" id="1.10.10.10">
    <property type="entry name" value="Winged helix-like DNA-binding domain superfamily/Winged helix DNA-binding domain"/>
    <property type="match status" value="1"/>
</dbReference>
<keyword evidence="3" id="KW-1185">Reference proteome</keyword>
<name>A0A402A687_9CHLR</name>
<dbReference type="RefSeq" id="WP_126582193.1">
    <property type="nucleotide sequence ID" value="NZ_BIFR01000002.1"/>
</dbReference>
<sequence length="919" mass="102465">MQMPTGTITFLFTDIEESTRRWQRFPDIMKRTIARHDQLLHAVMHLHGGVVFKTVGDAFCVAFSTAGHAVQAAIDAQNALAAEPWALEITPLRVRIAVHTGEAEQREADYFGQTLNHVARLLSAAHGGQVLLTGSTHALIEANIPVVDLGVHFLKDIQQPEHIFQLVYSHQSIQFPPIKTLGHRRQNLPLQLTAFIGREQELTAISQLLGDQQIRLVTLIGPGGTGKTRLSIQVGSLLAESFPDGVYFVELATVRDISSVIPTIAQAIGVSKHWNLSLLDLLKEHLDAAILLILDNFEQVVQAGAFITELLLACPQLKVLISSREALHIDGEHEYHVSPLRVPFYDTSQSPQELLRWDAIALFLQQARAIKPDFELTAQNAAAIVEICCRLDGLPLAIELAAARINILPPQAMLKRISHSLKLLTGGERNRSERQRTLRNAIAWSYDLLDQNEKQLFAQLSIFAGGCTLEAIEQICQSTVSKEVDIFNVLHSLLTKSLIQQHEQIDEEPRFEMLTTIREFAQETLASEHYPPLREMHATYYLELAEQAEPGLIGAEQKYWMQILKTEQENLQLAFSWSVQHLQVEAGLRMVSALWRFWLIVGQTEDTKQTLEELLKLDIQQPPSMRVKARALHGMGILAIHQGHLQQATHLAEEALALSLHLQDKELISRAYVTMADAALHQGAIQQATSLLEKSLHIKQETGDQRGMATLLNNLGNVAIKQGKLVDAAKLHAESLALFEKVGDEYAIASAFNNLGDVEKQLHHYEQAALLYQEGLKHSQALDYTIGIAISQANLAEIALYQHVYDQAATLYKQSLALFQKQDDRFGIATCLAGLAQVAFTDNQFSLAAHLFARAQKMYNQFNKMVQQEDPVFNGQAIQTLEDQLGEVSFTAYWQAGLTDKLQQVIADALSITIQSKMP</sequence>
<dbReference type="Proteomes" id="UP000287352">
    <property type="component" value="Unassembled WGS sequence"/>
</dbReference>
<dbReference type="SUPFAM" id="SSF52540">
    <property type="entry name" value="P-loop containing nucleoside triphosphate hydrolases"/>
    <property type="match status" value="1"/>
</dbReference>
<dbReference type="Gene3D" id="1.25.40.10">
    <property type="entry name" value="Tetratricopeptide repeat domain"/>
    <property type="match status" value="1"/>
</dbReference>
<organism evidence="2 3">
    <name type="scientific">Tengunoibacter tsumagoiensis</name>
    <dbReference type="NCBI Taxonomy" id="2014871"/>
    <lineage>
        <taxon>Bacteria</taxon>
        <taxon>Bacillati</taxon>
        <taxon>Chloroflexota</taxon>
        <taxon>Ktedonobacteria</taxon>
        <taxon>Ktedonobacterales</taxon>
        <taxon>Dictyobacteraceae</taxon>
        <taxon>Tengunoibacter</taxon>
    </lineage>
</organism>
<dbReference type="EMBL" id="BIFR01000002">
    <property type="protein sequence ID" value="GCE14642.1"/>
    <property type="molecule type" value="Genomic_DNA"/>
</dbReference>
<proteinExistence type="predicted"/>
<evidence type="ECO:0000313" key="3">
    <source>
        <dbReference type="Proteomes" id="UP000287352"/>
    </source>
</evidence>
<dbReference type="InterPro" id="IPR058852">
    <property type="entry name" value="HTH_77"/>
</dbReference>
<dbReference type="CDD" id="cd07302">
    <property type="entry name" value="CHD"/>
    <property type="match status" value="1"/>
</dbReference>
<comment type="caution">
    <text evidence="2">The sequence shown here is derived from an EMBL/GenBank/DDBJ whole genome shotgun (WGS) entry which is preliminary data.</text>
</comment>
<dbReference type="InterPro" id="IPR011990">
    <property type="entry name" value="TPR-like_helical_dom_sf"/>
</dbReference>
<evidence type="ECO:0000313" key="2">
    <source>
        <dbReference type="EMBL" id="GCE14642.1"/>
    </source>
</evidence>
<reference evidence="3" key="1">
    <citation type="submission" date="2018-12" db="EMBL/GenBank/DDBJ databases">
        <title>Tengunoibacter tsumagoiensis gen. nov., sp. nov., Dictyobacter kobayashii sp. nov., D. alpinus sp. nov., and D. joshuensis sp. nov. and description of Dictyobacteraceae fam. nov. within the order Ktedonobacterales isolated from Tengu-no-mugimeshi.</title>
        <authorList>
            <person name="Wang C.M."/>
            <person name="Zheng Y."/>
            <person name="Sakai Y."/>
            <person name="Toyoda A."/>
            <person name="Minakuchi Y."/>
            <person name="Abe K."/>
            <person name="Yokota A."/>
            <person name="Yabe S."/>
        </authorList>
    </citation>
    <scope>NUCLEOTIDE SEQUENCE [LARGE SCALE GENOMIC DNA]</scope>
    <source>
        <strain evidence="3">Uno3</strain>
    </source>
</reference>
<accession>A0A402A687</accession>
<dbReference type="InterPro" id="IPR001054">
    <property type="entry name" value="A/G_cyclase"/>
</dbReference>
<dbReference type="PRINTS" id="PR00364">
    <property type="entry name" value="DISEASERSIST"/>
</dbReference>
<dbReference type="Pfam" id="PF25872">
    <property type="entry name" value="HTH_77"/>
    <property type="match status" value="1"/>
</dbReference>
<dbReference type="Pfam" id="PF13424">
    <property type="entry name" value="TPR_12"/>
    <property type="match status" value="2"/>
</dbReference>
<dbReference type="SUPFAM" id="SSF48452">
    <property type="entry name" value="TPR-like"/>
    <property type="match status" value="2"/>
</dbReference>
<dbReference type="InterPro" id="IPR027417">
    <property type="entry name" value="P-loop_NTPase"/>
</dbReference>
<dbReference type="InterPro" id="IPR029787">
    <property type="entry name" value="Nucleotide_cyclase"/>
</dbReference>
<dbReference type="GO" id="GO:0035556">
    <property type="term" value="P:intracellular signal transduction"/>
    <property type="evidence" value="ECO:0007669"/>
    <property type="project" value="InterPro"/>
</dbReference>
<dbReference type="PANTHER" id="PTHR47691:SF3">
    <property type="entry name" value="HTH-TYPE TRANSCRIPTIONAL REGULATOR RV0890C-RELATED"/>
    <property type="match status" value="1"/>
</dbReference>
<dbReference type="Gene3D" id="3.40.50.300">
    <property type="entry name" value="P-loop containing nucleotide triphosphate hydrolases"/>
    <property type="match status" value="1"/>
</dbReference>